<protein>
    <recommendedName>
        <fullName evidence="2">Transcriptional regulator SutA RNAP-binding domain-containing protein</fullName>
    </recommendedName>
</protein>
<dbReference type="InterPro" id="IPR049191">
    <property type="entry name" value="SutA_RBD"/>
</dbReference>
<feature type="region of interest" description="Disordered" evidence="1">
    <location>
        <begin position="32"/>
        <end position="62"/>
    </location>
</feature>
<organism evidence="3 4">
    <name type="scientific">Spartinivicinus marinus</name>
    <dbReference type="NCBI Taxonomy" id="2994442"/>
    <lineage>
        <taxon>Bacteria</taxon>
        <taxon>Pseudomonadati</taxon>
        <taxon>Pseudomonadota</taxon>
        <taxon>Gammaproteobacteria</taxon>
        <taxon>Oceanospirillales</taxon>
        <taxon>Zooshikellaceae</taxon>
        <taxon>Spartinivicinus</taxon>
    </lineage>
</organism>
<name>A0A853I8G7_9GAMM</name>
<accession>A0A853I8G7</accession>
<gene>
    <name evidence="3" type="ORF">H0A36_24215</name>
</gene>
<evidence type="ECO:0000259" key="2">
    <source>
        <dbReference type="Pfam" id="PF20661"/>
    </source>
</evidence>
<feature type="domain" description="Transcriptional regulator SutA RNAP-binding" evidence="2">
    <location>
        <begin position="11"/>
        <end position="43"/>
    </location>
</feature>
<keyword evidence="4" id="KW-1185">Reference proteome</keyword>
<dbReference type="Proteomes" id="UP000569732">
    <property type="component" value="Unassembled WGS sequence"/>
</dbReference>
<comment type="caution">
    <text evidence="3">The sequence shown here is derived from an EMBL/GenBank/DDBJ whole genome shotgun (WGS) entry which is preliminary data.</text>
</comment>
<sequence>MPGKEHQPTLKELRSRKIAEQTAAFLKAGGQIKEVPPGASGKPSITELKKSEYGRSIRGSLS</sequence>
<dbReference type="Pfam" id="PF20661">
    <property type="entry name" value="SutA-RBD"/>
    <property type="match status" value="1"/>
</dbReference>
<reference evidence="3 4" key="1">
    <citation type="submission" date="2020-07" db="EMBL/GenBank/DDBJ databases">
        <title>Endozoicomonas sp. nov., isolated from sediment.</title>
        <authorList>
            <person name="Gu T."/>
        </authorList>
    </citation>
    <scope>NUCLEOTIDE SEQUENCE [LARGE SCALE GENOMIC DNA]</scope>
    <source>
        <strain evidence="3 4">SM1973</strain>
    </source>
</reference>
<dbReference type="AlphaFoldDB" id="A0A853I8G7"/>
<dbReference type="RefSeq" id="WP_180571129.1">
    <property type="nucleotide sequence ID" value="NZ_JACCKB010000061.1"/>
</dbReference>
<dbReference type="EMBL" id="JACCKB010000061">
    <property type="protein sequence ID" value="NYZ69129.1"/>
    <property type="molecule type" value="Genomic_DNA"/>
</dbReference>
<proteinExistence type="predicted"/>
<evidence type="ECO:0000313" key="3">
    <source>
        <dbReference type="EMBL" id="NYZ69129.1"/>
    </source>
</evidence>
<evidence type="ECO:0000313" key="4">
    <source>
        <dbReference type="Proteomes" id="UP000569732"/>
    </source>
</evidence>
<evidence type="ECO:0000256" key="1">
    <source>
        <dbReference type="SAM" id="MobiDB-lite"/>
    </source>
</evidence>